<name>A0A0C2SYF4_AMAMK</name>
<evidence type="ECO:0000259" key="1">
    <source>
        <dbReference type="Pfam" id="PF08241"/>
    </source>
</evidence>
<dbReference type="Gene3D" id="3.40.50.150">
    <property type="entry name" value="Vaccinia Virus protein VP39"/>
    <property type="match status" value="1"/>
</dbReference>
<dbReference type="InterPro" id="IPR013216">
    <property type="entry name" value="Methyltransf_11"/>
</dbReference>
<evidence type="ECO:0000313" key="2">
    <source>
        <dbReference type="EMBL" id="KIL68525.1"/>
    </source>
</evidence>
<evidence type="ECO:0000313" key="3">
    <source>
        <dbReference type="Proteomes" id="UP000054549"/>
    </source>
</evidence>
<dbReference type="Proteomes" id="UP000054549">
    <property type="component" value="Unassembled WGS sequence"/>
</dbReference>
<dbReference type="InterPro" id="IPR029063">
    <property type="entry name" value="SAM-dependent_MTases_sf"/>
</dbReference>
<dbReference type="AlphaFoldDB" id="A0A0C2SYF4"/>
<dbReference type="InParanoid" id="A0A0C2SYF4"/>
<dbReference type="OrthoDB" id="3647at2759"/>
<feature type="domain" description="Methyltransferase type 11" evidence="1">
    <location>
        <begin position="23"/>
        <end position="71"/>
    </location>
</feature>
<dbReference type="GO" id="GO:0008757">
    <property type="term" value="F:S-adenosylmethionine-dependent methyltransferase activity"/>
    <property type="evidence" value="ECO:0007669"/>
    <property type="project" value="InterPro"/>
</dbReference>
<reference evidence="2 3" key="1">
    <citation type="submission" date="2014-04" db="EMBL/GenBank/DDBJ databases">
        <title>Evolutionary Origins and Diversification of the Mycorrhizal Mutualists.</title>
        <authorList>
            <consortium name="DOE Joint Genome Institute"/>
            <consortium name="Mycorrhizal Genomics Consortium"/>
            <person name="Kohler A."/>
            <person name="Kuo A."/>
            <person name="Nagy L.G."/>
            <person name="Floudas D."/>
            <person name="Copeland A."/>
            <person name="Barry K.W."/>
            <person name="Cichocki N."/>
            <person name="Veneault-Fourrey C."/>
            <person name="LaButti K."/>
            <person name="Lindquist E.A."/>
            <person name="Lipzen A."/>
            <person name="Lundell T."/>
            <person name="Morin E."/>
            <person name="Murat C."/>
            <person name="Riley R."/>
            <person name="Ohm R."/>
            <person name="Sun H."/>
            <person name="Tunlid A."/>
            <person name="Henrissat B."/>
            <person name="Grigoriev I.V."/>
            <person name="Hibbett D.S."/>
            <person name="Martin F."/>
        </authorList>
    </citation>
    <scope>NUCLEOTIDE SEQUENCE [LARGE SCALE GENOMIC DNA]</scope>
    <source>
        <strain evidence="2 3">Koide BX008</strain>
    </source>
</reference>
<organism evidence="2 3">
    <name type="scientific">Amanita muscaria (strain Koide BX008)</name>
    <dbReference type="NCBI Taxonomy" id="946122"/>
    <lineage>
        <taxon>Eukaryota</taxon>
        <taxon>Fungi</taxon>
        <taxon>Dikarya</taxon>
        <taxon>Basidiomycota</taxon>
        <taxon>Agaricomycotina</taxon>
        <taxon>Agaricomycetes</taxon>
        <taxon>Agaricomycetidae</taxon>
        <taxon>Agaricales</taxon>
        <taxon>Pluteineae</taxon>
        <taxon>Amanitaceae</taxon>
        <taxon>Amanita</taxon>
    </lineage>
</organism>
<proteinExistence type="predicted"/>
<dbReference type="HOGENOM" id="CLU_037990_1_1_1"/>
<keyword evidence="3" id="KW-1185">Reference proteome</keyword>
<accession>A0A0C2SYF4</accession>
<dbReference type="SUPFAM" id="SSF53335">
    <property type="entry name" value="S-adenosyl-L-methionine-dependent methyltransferases"/>
    <property type="match status" value="1"/>
</dbReference>
<dbReference type="Pfam" id="PF08241">
    <property type="entry name" value="Methyltransf_11"/>
    <property type="match status" value="1"/>
</dbReference>
<dbReference type="STRING" id="946122.A0A0C2SYF4"/>
<protein>
    <recommendedName>
        <fullName evidence="1">Methyltransferase type 11 domain-containing protein</fullName>
    </recommendedName>
</protein>
<gene>
    <name evidence="2" type="ORF">M378DRAFT_158326</name>
</gene>
<sequence length="139" mass="15535">MVDQYNHRVHNQGIPSEEMHAICAILDGRESELDGKRFDVIVCASAYHHIDSIEHVTKVLAYFLKPGGALLVVDLEKTDVDIHDSHNDIVPHRGGIEKVDIENAFRSAYLESFSYSRAFSAKLKGHPVALFIAKGVKPR</sequence>
<dbReference type="EMBL" id="KN818228">
    <property type="protein sequence ID" value="KIL68525.1"/>
    <property type="molecule type" value="Genomic_DNA"/>
</dbReference>